<gene>
    <name evidence="2" type="ORF">BMF94_6149</name>
</gene>
<protein>
    <recommendedName>
        <fullName evidence="1">SigF-like NTF2-like domain-containing protein</fullName>
    </recommendedName>
</protein>
<dbReference type="Pfam" id="PF24840">
    <property type="entry name" value="NTF2_SigF"/>
    <property type="match status" value="1"/>
</dbReference>
<feature type="domain" description="SigF-like NTF2-like" evidence="1">
    <location>
        <begin position="1"/>
        <end position="181"/>
    </location>
</feature>
<name>A0A2S5B1T0_9BASI</name>
<evidence type="ECO:0000259" key="1">
    <source>
        <dbReference type="Pfam" id="PF24840"/>
    </source>
</evidence>
<dbReference type="STRING" id="741276.A0A2S5B1T0"/>
<dbReference type="EMBL" id="PJQD01000097">
    <property type="protein sequence ID" value="POY70739.1"/>
    <property type="molecule type" value="Genomic_DNA"/>
</dbReference>
<sequence>MEDPQREVPRVVRELCEPFDANVMLANVDKYFAEDAVFVYPLLNSPPELGREGVKAAYKMLRVLSYGQRFTFHAVAFDEPFTEDGEECMKGFLDCTEHLKLRFIPVPEWLNPLFHLRFISRIDLRKGRDGKWYIIKQEDNIPTDFGSTELHFLPLDRQISNLLKYLNGCATYVCGSTLTRLNLFNNMYDPRKDE</sequence>
<dbReference type="SUPFAM" id="SSF54427">
    <property type="entry name" value="NTF2-like"/>
    <property type="match status" value="1"/>
</dbReference>
<dbReference type="OrthoDB" id="2344312at2759"/>
<organism evidence="2 3">
    <name type="scientific">Rhodotorula taiwanensis</name>
    <dbReference type="NCBI Taxonomy" id="741276"/>
    <lineage>
        <taxon>Eukaryota</taxon>
        <taxon>Fungi</taxon>
        <taxon>Dikarya</taxon>
        <taxon>Basidiomycota</taxon>
        <taxon>Pucciniomycotina</taxon>
        <taxon>Microbotryomycetes</taxon>
        <taxon>Sporidiobolales</taxon>
        <taxon>Sporidiobolaceae</taxon>
        <taxon>Rhodotorula</taxon>
    </lineage>
</organism>
<accession>A0A2S5B1T0</accession>
<proteinExistence type="predicted"/>
<dbReference type="InterPro" id="IPR032710">
    <property type="entry name" value="NTF2-like_dom_sf"/>
</dbReference>
<dbReference type="PANTHER" id="PTHR35393:SF1">
    <property type="entry name" value="SNOAL-LIKE DOMAIN-CONTAINING PROTEIN"/>
    <property type="match status" value="1"/>
</dbReference>
<evidence type="ECO:0000313" key="3">
    <source>
        <dbReference type="Proteomes" id="UP000237144"/>
    </source>
</evidence>
<dbReference type="Proteomes" id="UP000237144">
    <property type="component" value="Unassembled WGS sequence"/>
</dbReference>
<comment type="caution">
    <text evidence="2">The sequence shown here is derived from an EMBL/GenBank/DDBJ whole genome shotgun (WGS) entry which is preliminary data.</text>
</comment>
<dbReference type="PANTHER" id="PTHR35393">
    <property type="entry name" value="CHROMOSOME 1, WHOLE GENOME SHOTGUN SEQUENCE"/>
    <property type="match status" value="1"/>
</dbReference>
<evidence type="ECO:0000313" key="2">
    <source>
        <dbReference type="EMBL" id="POY70739.1"/>
    </source>
</evidence>
<dbReference type="InterPro" id="IPR057514">
    <property type="entry name" value="NTF2_SigF"/>
</dbReference>
<reference evidence="2 3" key="1">
    <citation type="journal article" date="2018" name="Front. Microbiol.">
        <title>Prospects for Fungal Bioremediation of Acidic Radioactive Waste Sites: Characterization and Genome Sequence of Rhodotorula taiwanensis MD1149.</title>
        <authorList>
            <person name="Tkavc R."/>
            <person name="Matrosova V.Y."/>
            <person name="Grichenko O.E."/>
            <person name="Gostincar C."/>
            <person name="Volpe R.P."/>
            <person name="Klimenkova P."/>
            <person name="Gaidamakova E.K."/>
            <person name="Zhou C.E."/>
            <person name="Stewart B.J."/>
            <person name="Lyman M.G."/>
            <person name="Malfatti S.A."/>
            <person name="Rubinfeld B."/>
            <person name="Courtot M."/>
            <person name="Singh J."/>
            <person name="Dalgard C.L."/>
            <person name="Hamilton T."/>
            <person name="Frey K.G."/>
            <person name="Gunde-Cimerman N."/>
            <person name="Dugan L."/>
            <person name="Daly M.J."/>
        </authorList>
    </citation>
    <scope>NUCLEOTIDE SEQUENCE [LARGE SCALE GENOMIC DNA]</scope>
    <source>
        <strain evidence="2 3">MD1149</strain>
    </source>
</reference>
<keyword evidence="3" id="KW-1185">Reference proteome</keyword>
<dbReference type="AlphaFoldDB" id="A0A2S5B1T0"/>